<evidence type="ECO:0000313" key="2">
    <source>
        <dbReference type="Proteomes" id="UP001465331"/>
    </source>
</evidence>
<dbReference type="PANTHER" id="PTHR47017:SF1">
    <property type="entry name" value="ACYL-COA"/>
    <property type="match status" value="1"/>
</dbReference>
<gene>
    <name evidence="1" type="ORF">ABSH63_07440</name>
</gene>
<comment type="caution">
    <text evidence="1">The sequence shown here is derived from an EMBL/GenBank/DDBJ whole genome shotgun (WGS) entry which is preliminary data.</text>
</comment>
<accession>A0ABV2A9A0</accession>
<dbReference type="PANTHER" id="PTHR47017">
    <property type="entry name" value="ACYL-COA"/>
    <property type="match status" value="1"/>
</dbReference>
<dbReference type="RefSeq" id="WP_352888681.1">
    <property type="nucleotide sequence ID" value="NZ_JBEPIJ010000006.1"/>
</dbReference>
<dbReference type="EMBL" id="JBEPIJ010000006">
    <property type="protein sequence ID" value="MES0873831.1"/>
    <property type="molecule type" value="Genomic_DNA"/>
</dbReference>
<sequence>MARPRIDCAGHCAGARAKRSHWPALRHAVHVLHDLFTSRDYLDALERHGSVGTGTGWTPLPELRAPTYLKTHSWGEFVFDFQIAQAYAQRGLDYYPKLVCCVPYTPVPGPRLLADDDAGRTVQAEILIETARTRGASGAHVLYPQAADAAVLEGLGWLRREQLRYVWHNRGYADFDAFVDALSSKRRKNIRRERRLVAERGFDIAWQRGDALTGDDWECVYALYARTYHRRGQAPYLARGVLRDWARAFGARMQFCTARRGNQIRAMAFFFVDGERLCGRHWGAAVDDELLHFELCYYQGIDYAIRHRLAVFDAGVQGEHKLLRGFDPLTVPSFHWYAHAGFARAIADFYAEERGHIAAQCRALATHSAYRERS</sequence>
<protein>
    <submittedName>
        <fullName evidence="1">Peptidogalycan biosysnthesis protein</fullName>
    </submittedName>
</protein>
<dbReference type="Gene3D" id="3.40.630.30">
    <property type="match status" value="1"/>
</dbReference>
<dbReference type="SUPFAM" id="SSF55729">
    <property type="entry name" value="Acyl-CoA N-acyltransferases (Nat)"/>
    <property type="match status" value="1"/>
</dbReference>
<dbReference type="InterPro" id="IPR007434">
    <property type="entry name" value="FemAB-like"/>
</dbReference>
<dbReference type="Pfam" id="PF04339">
    <property type="entry name" value="FemAB_like"/>
    <property type="match status" value="1"/>
</dbReference>
<keyword evidence="2" id="KW-1185">Reference proteome</keyword>
<reference evidence="1 2" key="1">
    <citation type="submission" date="2024-06" db="EMBL/GenBank/DDBJ databases">
        <authorList>
            <person name="Li Z."/>
            <person name="Jiang Y."/>
        </authorList>
    </citation>
    <scope>NUCLEOTIDE SEQUENCE [LARGE SCALE GENOMIC DNA]</scope>
    <source>
        <strain evidence="1 2">HSW-8</strain>
    </source>
</reference>
<name>A0ABV2A9A0_9GAMM</name>
<organism evidence="1 2">
    <name type="scientific">Sinimarinibacterium thermocellulolyticum</name>
    <dbReference type="NCBI Taxonomy" id="3170016"/>
    <lineage>
        <taxon>Bacteria</taxon>
        <taxon>Pseudomonadati</taxon>
        <taxon>Pseudomonadota</taxon>
        <taxon>Gammaproteobacteria</taxon>
        <taxon>Nevskiales</taxon>
        <taxon>Nevskiaceae</taxon>
        <taxon>Sinimarinibacterium</taxon>
    </lineage>
</organism>
<dbReference type="InterPro" id="IPR016181">
    <property type="entry name" value="Acyl_CoA_acyltransferase"/>
</dbReference>
<evidence type="ECO:0000313" key="1">
    <source>
        <dbReference type="EMBL" id="MES0873831.1"/>
    </source>
</evidence>
<proteinExistence type="predicted"/>
<dbReference type="Proteomes" id="UP001465331">
    <property type="component" value="Unassembled WGS sequence"/>
</dbReference>